<reference evidence="1 2" key="1">
    <citation type="submission" date="2018-06" db="EMBL/GenBank/DDBJ databases">
        <authorList>
            <consortium name="Pathogen Informatics"/>
            <person name="Doyle S."/>
        </authorList>
    </citation>
    <scope>NUCLEOTIDE SEQUENCE [LARGE SCALE GENOMIC DNA]</scope>
    <source>
        <strain evidence="1 2">NCTC11388</strain>
    </source>
</reference>
<organism evidence="1 2">
    <name type="scientific">Sphingobacterium spiritivorum</name>
    <name type="common">Flavobacterium spiritivorum</name>
    <dbReference type="NCBI Taxonomy" id="258"/>
    <lineage>
        <taxon>Bacteria</taxon>
        <taxon>Pseudomonadati</taxon>
        <taxon>Bacteroidota</taxon>
        <taxon>Sphingobacteriia</taxon>
        <taxon>Sphingobacteriales</taxon>
        <taxon>Sphingobacteriaceae</taxon>
        <taxon>Sphingobacterium</taxon>
    </lineage>
</organism>
<sequence>MLTLPVDGLIKQEVAAYNAVSGSDTAFFIFRALLQYEQPYTLFK</sequence>
<dbReference type="EMBL" id="UGYW01000002">
    <property type="protein sequence ID" value="SUJ02504.1"/>
    <property type="molecule type" value="Genomic_DNA"/>
</dbReference>
<evidence type="ECO:0000313" key="1">
    <source>
        <dbReference type="EMBL" id="SUJ02504.1"/>
    </source>
</evidence>
<protein>
    <submittedName>
        <fullName evidence="1">Uncharacterized protein</fullName>
    </submittedName>
</protein>
<gene>
    <name evidence="1" type="ORF">NCTC11388_01047</name>
</gene>
<dbReference type="AlphaFoldDB" id="A0A380BKP4"/>
<name>A0A380BKP4_SPHSI</name>
<dbReference type="Proteomes" id="UP000254893">
    <property type="component" value="Unassembled WGS sequence"/>
</dbReference>
<accession>A0A380BKP4</accession>
<proteinExistence type="predicted"/>
<evidence type="ECO:0000313" key="2">
    <source>
        <dbReference type="Proteomes" id="UP000254893"/>
    </source>
</evidence>